<organism evidence="4 5">
    <name type="scientific">Frankliniella fusca</name>
    <dbReference type="NCBI Taxonomy" id="407009"/>
    <lineage>
        <taxon>Eukaryota</taxon>
        <taxon>Metazoa</taxon>
        <taxon>Ecdysozoa</taxon>
        <taxon>Arthropoda</taxon>
        <taxon>Hexapoda</taxon>
        <taxon>Insecta</taxon>
        <taxon>Pterygota</taxon>
        <taxon>Neoptera</taxon>
        <taxon>Paraneoptera</taxon>
        <taxon>Thysanoptera</taxon>
        <taxon>Terebrantia</taxon>
        <taxon>Thripoidea</taxon>
        <taxon>Thripidae</taxon>
        <taxon>Frankliniella</taxon>
    </lineage>
</organism>
<keyword evidence="1" id="KW-0479">Metal-binding</keyword>
<dbReference type="InterPro" id="IPR007527">
    <property type="entry name" value="Znf_SWIM"/>
</dbReference>
<dbReference type="AlphaFoldDB" id="A0AAE1GZ03"/>
<keyword evidence="5" id="KW-1185">Reference proteome</keyword>
<feature type="region of interest" description="Disordered" evidence="2">
    <location>
        <begin position="1"/>
        <end position="58"/>
    </location>
</feature>
<evidence type="ECO:0000259" key="3">
    <source>
        <dbReference type="PROSITE" id="PS50966"/>
    </source>
</evidence>
<dbReference type="Proteomes" id="UP001219518">
    <property type="component" value="Unassembled WGS sequence"/>
</dbReference>
<feature type="region of interest" description="Disordered" evidence="2">
    <location>
        <begin position="204"/>
        <end position="223"/>
    </location>
</feature>
<feature type="compositionally biased region" description="Polar residues" evidence="2">
    <location>
        <begin position="46"/>
        <end position="57"/>
    </location>
</feature>
<keyword evidence="1" id="KW-0862">Zinc</keyword>
<dbReference type="GO" id="GO:0008270">
    <property type="term" value="F:zinc ion binding"/>
    <property type="evidence" value="ECO:0007669"/>
    <property type="project" value="UniProtKB-KW"/>
</dbReference>
<feature type="region of interest" description="Disordered" evidence="2">
    <location>
        <begin position="517"/>
        <end position="565"/>
    </location>
</feature>
<evidence type="ECO:0000313" key="4">
    <source>
        <dbReference type="EMBL" id="KAK3911694.1"/>
    </source>
</evidence>
<protein>
    <submittedName>
        <fullName evidence="4">Peregrin</fullName>
    </submittedName>
</protein>
<reference evidence="4" key="2">
    <citation type="journal article" date="2023" name="BMC Genomics">
        <title>Pest status, molecular evolution, and epigenetic factors derived from the genome assembly of Frankliniella fusca, a thysanopteran phytovirus vector.</title>
        <authorList>
            <person name="Catto M.A."/>
            <person name="Labadie P.E."/>
            <person name="Jacobson A.L."/>
            <person name="Kennedy G.G."/>
            <person name="Srinivasan R."/>
            <person name="Hunt B.G."/>
        </authorList>
    </citation>
    <scope>NUCLEOTIDE SEQUENCE</scope>
    <source>
        <strain evidence="4">PL_HMW_Pooled</strain>
    </source>
</reference>
<feature type="non-terminal residue" evidence="4">
    <location>
        <position position="565"/>
    </location>
</feature>
<reference evidence="4" key="1">
    <citation type="submission" date="2021-07" db="EMBL/GenBank/DDBJ databases">
        <authorList>
            <person name="Catto M.A."/>
            <person name="Jacobson A."/>
            <person name="Kennedy G."/>
            <person name="Labadie P."/>
            <person name="Hunt B.G."/>
            <person name="Srinivasan R."/>
        </authorList>
    </citation>
    <scope>NUCLEOTIDE SEQUENCE</scope>
    <source>
        <strain evidence="4">PL_HMW_Pooled</strain>
        <tissue evidence="4">Head</tissue>
    </source>
</reference>
<keyword evidence="1" id="KW-0863">Zinc-finger</keyword>
<feature type="compositionally biased region" description="Basic residues" evidence="2">
    <location>
        <begin position="338"/>
        <end position="347"/>
    </location>
</feature>
<dbReference type="EMBL" id="JAHWGI010000284">
    <property type="protein sequence ID" value="KAK3911694.1"/>
    <property type="molecule type" value="Genomic_DNA"/>
</dbReference>
<evidence type="ECO:0000313" key="5">
    <source>
        <dbReference type="Proteomes" id="UP001219518"/>
    </source>
</evidence>
<name>A0AAE1GZ03_9NEOP</name>
<evidence type="ECO:0000256" key="1">
    <source>
        <dbReference type="PROSITE-ProRule" id="PRU00325"/>
    </source>
</evidence>
<evidence type="ECO:0000256" key="2">
    <source>
        <dbReference type="SAM" id="MobiDB-lite"/>
    </source>
</evidence>
<gene>
    <name evidence="4" type="ORF">KUF71_021355</name>
</gene>
<accession>A0AAE1GZ03</accession>
<dbReference type="PROSITE" id="PS50966">
    <property type="entry name" value="ZF_SWIM"/>
    <property type="match status" value="1"/>
</dbReference>
<feature type="domain" description="SWIM-type" evidence="3">
    <location>
        <begin position="398"/>
        <end position="441"/>
    </location>
</feature>
<comment type="caution">
    <text evidence="4">The sequence shown here is derived from an EMBL/GenBank/DDBJ whole genome shotgun (WGS) entry which is preliminary data.</text>
</comment>
<feature type="region of interest" description="Disordered" evidence="2">
    <location>
        <begin position="338"/>
        <end position="364"/>
    </location>
</feature>
<proteinExistence type="predicted"/>
<sequence length="565" mass="62139">VAEALNAGNADQSSNDKCVQGARSAENYSNENKIIETSEDLEEEMNSGNESDQSSSDELVEGAINAGNGSYGNELIMENKPEEVLSTCCELKVDCNDQSLNDFESAKNGTKHLCTEPNKMKASKSLNDNSGIIDETDHDRTIKARTEGSLLVRSICDSYQLCPSRSTSPLLIEKQLSPCAQNKSNDEDNELLGLAEMIASMEEHEKNTVEVSTPPKNNNSSFAIFKTPEKRNSQIPSLDENGNSAVEVSTLTNDNHATGFKTPIKDVEGPYCKCIPPKPSVRRFSTPKGNRFDGRPYFSCASRKCTFWRIAPTPKKADKQVNQVNNYLEGLKLPTSIKHKGRPKRLGKTTVVRSKGTSGMKKPPGALTTPFQLKLCSREIKARDIPEDAIKPLGDGSFTVQSCTDKNKTYIVSKSFCTCADFSIRKSDVCKHILRLRQLTEENSTDSLEKYTVALIENSSACCICNEGEPSHSCDTCQKPVHATNICSKATIDGDGYGKPRRCLSCTERSVGKNCRKRPPQEDFDLIEKAPLPTKKAVPPKPVLSQTSRSGRNIKKKVPFTPTKE</sequence>
<feature type="compositionally biased region" description="Polar residues" evidence="2">
    <location>
        <begin position="209"/>
        <end position="222"/>
    </location>
</feature>